<keyword evidence="1" id="KW-0812">Transmembrane</keyword>
<keyword evidence="1" id="KW-0472">Membrane</keyword>
<keyword evidence="3" id="KW-1185">Reference proteome</keyword>
<dbReference type="PATRIC" id="fig|1454004.3.peg.1213"/>
<protein>
    <submittedName>
        <fullName evidence="2">Uncharacterized protein</fullName>
    </submittedName>
</protein>
<keyword evidence="1" id="KW-1133">Transmembrane helix</keyword>
<accession>A0A011QLX3</accession>
<sequence>MPPEILQFLNANASAVFGLLGALGGGVLSFVAALLLKQRDFRLQIRSKIVDRQIAAHERILQLAQDLRTMGSLGTLDTDEEISRGPIILLSKNAFEDWFTLFTEQQLAGSTWLTTGTKREVAFVQDYLGTLHMHLVDVPSKKYFDLAQLIRQDFIDLSSRLEKTAFAFFETGIHRARLDSLSAWHKYKRPVTERRLANTALVQKIAAFKNALRELPT</sequence>
<evidence type="ECO:0000313" key="2">
    <source>
        <dbReference type="EMBL" id="EXI89975.1"/>
    </source>
</evidence>
<evidence type="ECO:0000256" key="1">
    <source>
        <dbReference type="SAM" id="Phobius"/>
    </source>
</evidence>
<gene>
    <name evidence="2" type="ORF">AW11_01157</name>
</gene>
<comment type="caution">
    <text evidence="2">The sequence shown here is derived from an EMBL/GenBank/DDBJ whole genome shotgun (WGS) entry which is preliminary data.</text>
</comment>
<evidence type="ECO:0000313" key="3">
    <source>
        <dbReference type="Proteomes" id="UP000022141"/>
    </source>
</evidence>
<name>A0A011QLX3_ACCRE</name>
<dbReference type="EMBL" id="JEMY01000011">
    <property type="protein sequence ID" value="EXI89975.1"/>
    <property type="molecule type" value="Genomic_DNA"/>
</dbReference>
<dbReference type="AlphaFoldDB" id="A0A011QLX3"/>
<reference evidence="2" key="1">
    <citation type="submission" date="2014-02" db="EMBL/GenBank/DDBJ databases">
        <title>Expanding our view of genomic diversity in Candidatus Accumulibacter clades.</title>
        <authorList>
            <person name="Skennerton C.T."/>
            <person name="Barr J.J."/>
            <person name="Slater F.R."/>
            <person name="Bond P.L."/>
            <person name="Tyson G.W."/>
        </authorList>
    </citation>
    <scope>NUCLEOTIDE SEQUENCE [LARGE SCALE GENOMIC DNA]</scope>
</reference>
<proteinExistence type="predicted"/>
<feature type="transmembrane region" description="Helical" evidence="1">
    <location>
        <begin position="15"/>
        <end position="36"/>
    </location>
</feature>
<dbReference type="Proteomes" id="UP000022141">
    <property type="component" value="Unassembled WGS sequence"/>
</dbReference>
<organism evidence="2 3">
    <name type="scientific">Accumulibacter regalis</name>
    <dbReference type="NCBI Taxonomy" id="522306"/>
    <lineage>
        <taxon>Bacteria</taxon>
        <taxon>Pseudomonadati</taxon>
        <taxon>Pseudomonadota</taxon>
        <taxon>Betaproteobacteria</taxon>
        <taxon>Candidatus Accumulibacter</taxon>
    </lineage>
</organism>